<feature type="transmembrane region" description="Helical" evidence="5">
    <location>
        <begin position="9"/>
        <end position="32"/>
    </location>
</feature>
<organism evidence="6 7">
    <name type="scientific">Ancylobacter polymorphus</name>
    <dbReference type="NCBI Taxonomy" id="223390"/>
    <lineage>
        <taxon>Bacteria</taxon>
        <taxon>Pseudomonadati</taxon>
        <taxon>Pseudomonadota</taxon>
        <taxon>Alphaproteobacteria</taxon>
        <taxon>Hyphomicrobiales</taxon>
        <taxon>Xanthobacteraceae</taxon>
        <taxon>Ancylobacter</taxon>
    </lineage>
</organism>
<proteinExistence type="predicted"/>
<keyword evidence="6" id="KW-0614">Plasmid</keyword>
<gene>
    <name evidence="6" type="ORF">K9D25_22155</name>
</gene>
<keyword evidence="4 5" id="KW-0472">Membrane</keyword>
<comment type="subcellular location">
    <subcellularLocation>
        <location evidence="1">Membrane</location>
        <topology evidence="1">Multi-pass membrane protein</topology>
    </subcellularLocation>
</comment>
<evidence type="ECO:0000313" key="7">
    <source>
        <dbReference type="Proteomes" id="UP000831684"/>
    </source>
</evidence>
<dbReference type="KEGG" id="apol:K9D25_22155"/>
<sequence>MRKLPWRHIYAWTLAAFFTVGGFLNIFASSTILEDYQRWGYPDWFHYLTGMLELTSAALIVLPFTRLVGSALATAIMGAAAATVALHAEYTHAVAPLVVMVLACLNGWLTWRVRSGSEVPVSR</sequence>
<keyword evidence="3 5" id="KW-1133">Transmembrane helix</keyword>
<accession>A0A9E6ZX27</accession>
<feature type="transmembrane region" description="Helical" evidence="5">
    <location>
        <begin position="44"/>
        <end position="64"/>
    </location>
</feature>
<dbReference type="InterPro" id="IPR032808">
    <property type="entry name" value="DoxX"/>
</dbReference>
<protein>
    <submittedName>
        <fullName evidence="6">DoxX family protein</fullName>
    </submittedName>
</protein>
<evidence type="ECO:0000256" key="1">
    <source>
        <dbReference type="ARBA" id="ARBA00004141"/>
    </source>
</evidence>
<feature type="transmembrane region" description="Helical" evidence="5">
    <location>
        <begin position="71"/>
        <end position="88"/>
    </location>
</feature>
<evidence type="ECO:0000256" key="2">
    <source>
        <dbReference type="ARBA" id="ARBA00022692"/>
    </source>
</evidence>
<evidence type="ECO:0000313" key="6">
    <source>
        <dbReference type="EMBL" id="UOK73346.1"/>
    </source>
</evidence>
<dbReference type="Proteomes" id="UP000831684">
    <property type="component" value="Plasmid pA"/>
</dbReference>
<dbReference type="AlphaFoldDB" id="A0A9E6ZX27"/>
<evidence type="ECO:0000256" key="5">
    <source>
        <dbReference type="SAM" id="Phobius"/>
    </source>
</evidence>
<evidence type="ECO:0000256" key="4">
    <source>
        <dbReference type="ARBA" id="ARBA00023136"/>
    </source>
</evidence>
<dbReference type="Pfam" id="PF13564">
    <property type="entry name" value="DoxX_2"/>
    <property type="match status" value="1"/>
</dbReference>
<geneLocation type="plasmid" evidence="6 7">
    <name>pA</name>
</geneLocation>
<name>A0A9E6ZX27_9HYPH</name>
<reference evidence="6" key="1">
    <citation type="submission" date="2021-09" db="EMBL/GenBank/DDBJ databases">
        <title>Network and meta-omics reveal the key degrader and cooperation patterns in an efficient 1,4-dioxane-degrading microbial community.</title>
        <authorList>
            <person name="Dai C."/>
        </authorList>
    </citation>
    <scope>NUCLEOTIDE SEQUENCE</scope>
    <source>
        <strain evidence="6">ZM13</strain>
        <plasmid evidence="6">pA</plasmid>
    </source>
</reference>
<dbReference type="GO" id="GO:0016020">
    <property type="term" value="C:membrane"/>
    <property type="evidence" value="ECO:0007669"/>
    <property type="project" value="UniProtKB-SubCell"/>
</dbReference>
<feature type="transmembrane region" description="Helical" evidence="5">
    <location>
        <begin position="94"/>
        <end position="113"/>
    </location>
</feature>
<evidence type="ECO:0000256" key="3">
    <source>
        <dbReference type="ARBA" id="ARBA00022989"/>
    </source>
</evidence>
<dbReference type="RefSeq" id="WP_244451025.1">
    <property type="nucleotide sequence ID" value="NZ_CP083240.1"/>
</dbReference>
<dbReference type="EMBL" id="CP083240">
    <property type="protein sequence ID" value="UOK73346.1"/>
    <property type="molecule type" value="Genomic_DNA"/>
</dbReference>
<keyword evidence="2 5" id="KW-0812">Transmembrane</keyword>